<dbReference type="Proteomes" id="UP000233769">
    <property type="component" value="Chromosome tk0001"/>
</dbReference>
<keyword evidence="1" id="KW-0732">Signal</keyword>
<dbReference type="InterPro" id="IPR007497">
    <property type="entry name" value="SIMPL/DUF541"/>
</dbReference>
<evidence type="ECO:0000313" key="3">
    <source>
        <dbReference type="Proteomes" id="UP000233769"/>
    </source>
</evidence>
<sequence length="240" mass="24755">MRFFSALAVPVLLLTVAAPAMADDETGRIRVIGRASQEVAPDFASVEIGVETGGATPAAALDAASQAAKGIVASAREMGVAEADIGTSSITLQPRTKTVRQPDGTMGERDDGYTAGNRVRVRLAEMGKLGELMRRTLESGANRIQGISFGLRDPAAAEAAVQVAAVKDARAQAERIAEATGVKLGTVVSIESPPRAESPRPMPYGMAMKAAAPRGRTAVPVVAGSIETSAEVDAVFAISR</sequence>
<dbReference type="PANTHER" id="PTHR34387">
    <property type="entry name" value="SLR1258 PROTEIN"/>
    <property type="match status" value="1"/>
</dbReference>
<feature type="signal peptide" evidence="1">
    <location>
        <begin position="1"/>
        <end position="22"/>
    </location>
</feature>
<dbReference type="AlphaFoldDB" id="A0A2N9AHF1"/>
<feature type="chain" id="PRO_5014912467" description="SIMPL domain-containing protein" evidence="1">
    <location>
        <begin position="23"/>
        <end position="240"/>
    </location>
</feature>
<gene>
    <name evidence="2" type="ORF">TK0001_0020</name>
</gene>
<dbReference type="PANTHER" id="PTHR34387:SF1">
    <property type="entry name" value="PERIPLASMIC IMMUNOGENIC PROTEIN"/>
    <property type="match status" value="1"/>
</dbReference>
<evidence type="ECO:0000256" key="1">
    <source>
        <dbReference type="SAM" id="SignalP"/>
    </source>
</evidence>
<dbReference type="GO" id="GO:0006974">
    <property type="term" value="P:DNA damage response"/>
    <property type="evidence" value="ECO:0007669"/>
    <property type="project" value="TreeGrafter"/>
</dbReference>
<evidence type="ECO:0008006" key="4">
    <source>
        <dbReference type="Google" id="ProtNLM"/>
    </source>
</evidence>
<dbReference type="Gene3D" id="3.30.110.170">
    <property type="entry name" value="Protein of unknown function (DUF541), domain 1"/>
    <property type="match status" value="1"/>
</dbReference>
<dbReference type="InterPro" id="IPR052022">
    <property type="entry name" value="26kDa_periplasmic_antigen"/>
</dbReference>
<proteinExistence type="predicted"/>
<dbReference type="EMBL" id="LT962688">
    <property type="protein sequence ID" value="SOR26622.1"/>
    <property type="molecule type" value="Genomic_DNA"/>
</dbReference>
<protein>
    <recommendedName>
        <fullName evidence="4">SIMPL domain-containing protein</fullName>
    </recommendedName>
</protein>
<accession>A0A2N9AHF1</accession>
<dbReference type="Pfam" id="PF04402">
    <property type="entry name" value="SIMPL"/>
    <property type="match status" value="1"/>
</dbReference>
<name>A0A2N9AHF1_METEX</name>
<evidence type="ECO:0000313" key="2">
    <source>
        <dbReference type="EMBL" id="SOR26622.1"/>
    </source>
</evidence>
<reference evidence="3" key="1">
    <citation type="submission" date="2017-10" db="EMBL/GenBank/DDBJ databases">
        <authorList>
            <person name="Regsiter A."/>
            <person name="William W."/>
        </authorList>
    </citation>
    <scope>NUCLEOTIDE SEQUENCE [LARGE SCALE GENOMIC DNA]</scope>
</reference>
<organism evidence="2 3">
    <name type="scientific">Methylorubrum extorquens</name>
    <name type="common">Methylobacterium dichloromethanicum</name>
    <name type="synonym">Methylobacterium extorquens</name>
    <dbReference type="NCBI Taxonomy" id="408"/>
    <lineage>
        <taxon>Bacteria</taxon>
        <taxon>Pseudomonadati</taxon>
        <taxon>Pseudomonadota</taxon>
        <taxon>Alphaproteobacteria</taxon>
        <taxon>Hyphomicrobiales</taxon>
        <taxon>Methylobacteriaceae</taxon>
        <taxon>Methylorubrum</taxon>
    </lineage>
</organism>
<dbReference type="Gene3D" id="3.30.70.2970">
    <property type="entry name" value="Protein of unknown function (DUF541), domain 2"/>
    <property type="match status" value="1"/>
</dbReference>
<dbReference type="RefSeq" id="WP_056500834.1">
    <property type="nucleotide sequence ID" value="NZ_JAKOAU010000001.1"/>
</dbReference>